<evidence type="ECO:0008006" key="4">
    <source>
        <dbReference type="Google" id="ProtNLM"/>
    </source>
</evidence>
<gene>
    <name evidence="2" type="ORF">BCR34DRAFT_564042</name>
</gene>
<feature type="chain" id="PRO_5012575978" description="Cyanovirin-N domain-containing protein" evidence="1">
    <location>
        <begin position="19"/>
        <end position="101"/>
    </location>
</feature>
<accession>A0A1Y1ZPP7</accession>
<evidence type="ECO:0000313" key="2">
    <source>
        <dbReference type="EMBL" id="ORY12220.1"/>
    </source>
</evidence>
<sequence length="101" mass="10952">MHFSTVLLALTTSTVVLASNSCHGQTLYCGKSLDGRGWSISDIWKGIRKGGRDYPDNLSDAMLPRTLFECDGRSGDDALWFRTVCNTCVDAGAGHSDYCAN</sequence>
<name>A0A1Y1ZPP7_9PLEO</name>
<keyword evidence="3" id="KW-1185">Reference proteome</keyword>
<dbReference type="OrthoDB" id="4186099at2759"/>
<feature type="signal peptide" evidence="1">
    <location>
        <begin position="1"/>
        <end position="18"/>
    </location>
</feature>
<reference evidence="2 3" key="1">
    <citation type="submission" date="2016-07" db="EMBL/GenBank/DDBJ databases">
        <title>Pervasive Adenine N6-methylation of Active Genes in Fungi.</title>
        <authorList>
            <consortium name="DOE Joint Genome Institute"/>
            <person name="Mondo S.J."/>
            <person name="Dannebaum R.O."/>
            <person name="Kuo R.C."/>
            <person name="Labutti K."/>
            <person name="Haridas S."/>
            <person name="Kuo A."/>
            <person name="Salamov A."/>
            <person name="Ahrendt S.R."/>
            <person name="Lipzen A."/>
            <person name="Sullivan W."/>
            <person name="Andreopoulos W.B."/>
            <person name="Clum A."/>
            <person name="Lindquist E."/>
            <person name="Daum C."/>
            <person name="Ramamoorthy G.K."/>
            <person name="Gryganskyi A."/>
            <person name="Culley D."/>
            <person name="Magnuson J.K."/>
            <person name="James T.Y."/>
            <person name="O'Malley M.A."/>
            <person name="Stajich J.E."/>
            <person name="Spatafora J.W."/>
            <person name="Visel A."/>
            <person name="Grigoriev I.V."/>
        </authorList>
    </citation>
    <scope>NUCLEOTIDE SEQUENCE [LARGE SCALE GENOMIC DNA]</scope>
    <source>
        <strain evidence="2 3">CBS 115471</strain>
    </source>
</reference>
<comment type="caution">
    <text evidence="2">The sequence shown here is derived from an EMBL/GenBank/DDBJ whole genome shotgun (WGS) entry which is preliminary data.</text>
</comment>
<organism evidence="2 3">
    <name type="scientific">Clohesyomyces aquaticus</name>
    <dbReference type="NCBI Taxonomy" id="1231657"/>
    <lineage>
        <taxon>Eukaryota</taxon>
        <taxon>Fungi</taxon>
        <taxon>Dikarya</taxon>
        <taxon>Ascomycota</taxon>
        <taxon>Pezizomycotina</taxon>
        <taxon>Dothideomycetes</taxon>
        <taxon>Pleosporomycetidae</taxon>
        <taxon>Pleosporales</taxon>
        <taxon>Lindgomycetaceae</taxon>
        <taxon>Clohesyomyces</taxon>
    </lineage>
</organism>
<evidence type="ECO:0000313" key="3">
    <source>
        <dbReference type="Proteomes" id="UP000193144"/>
    </source>
</evidence>
<keyword evidence="1" id="KW-0732">Signal</keyword>
<dbReference type="EMBL" id="MCFA01000053">
    <property type="protein sequence ID" value="ORY12220.1"/>
    <property type="molecule type" value="Genomic_DNA"/>
</dbReference>
<dbReference type="AlphaFoldDB" id="A0A1Y1ZPP7"/>
<protein>
    <recommendedName>
        <fullName evidence="4">Cyanovirin-N domain-containing protein</fullName>
    </recommendedName>
</protein>
<proteinExistence type="predicted"/>
<evidence type="ECO:0000256" key="1">
    <source>
        <dbReference type="SAM" id="SignalP"/>
    </source>
</evidence>
<dbReference type="Proteomes" id="UP000193144">
    <property type="component" value="Unassembled WGS sequence"/>
</dbReference>